<dbReference type="Gene3D" id="1.20.1280.50">
    <property type="match status" value="1"/>
</dbReference>
<dbReference type="PaxDb" id="4097-A0A1S4DB97"/>
<evidence type="ECO:0000313" key="3">
    <source>
        <dbReference type="RefSeq" id="XP_016510707.1"/>
    </source>
</evidence>
<evidence type="ECO:0000259" key="1">
    <source>
        <dbReference type="PROSITE" id="PS50181"/>
    </source>
</evidence>
<accession>A0A1S4DB97</accession>
<dbReference type="PROSITE" id="PS50181">
    <property type="entry name" value="FBOX"/>
    <property type="match status" value="1"/>
</dbReference>
<dbReference type="OMA" id="YETTILF"/>
<dbReference type="Pfam" id="PF00646">
    <property type="entry name" value="F-box"/>
    <property type="match status" value="1"/>
</dbReference>
<feature type="domain" description="F-box" evidence="1">
    <location>
        <begin position="3"/>
        <end position="48"/>
    </location>
</feature>
<evidence type="ECO:0000313" key="2">
    <source>
        <dbReference type="Proteomes" id="UP000790787"/>
    </source>
</evidence>
<dbReference type="OrthoDB" id="1867629at2759"/>
<dbReference type="InterPro" id="IPR036047">
    <property type="entry name" value="F-box-like_dom_sf"/>
</dbReference>
<dbReference type="STRING" id="4097.A0A1S4DB97"/>
<dbReference type="SMART" id="SM00256">
    <property type="entry name" value="FBOX"/>
    <property type="match status" value="1"/>
</dbReference>
<dbReference type="PANTHER" id="PTHR31672">
    <property type="entry name" value="BNACNNG10540D PROTEIN"/>
    <property type="match status" value="1"/>
</dbReference>
<sequence length="180" mass="21105">MADGIMKKMPEDVVIYILLRLSVKSLMRFKGVSKTFYTLIQSSTFVNLYLYRTTTSKDEFILLKRCFRQENYRYKTILSFLSGDDDDYLNPIFEDLDVTHLTSTYNFDHDQLIGPCHGLIALMDYETTILFNPSTRNYRVLPPSPFGCPQHLYRNVQCVGFGFDPVFNDYKVIRISELTW</sequence>
<dbReference type="AlphaFoldDB" id="A0A1S4DB97"/>
<dbReference type="RefSeq" id="XP_016510707.1">
    <property type="nucleotide sequence ID" value="XM_016655221.1"/>
</dbReference>
<dbReference type="SUPFAM" id="SSF81383">
    <property type="entry name" value="F-box domain"/>
    <property type="match status" value="1"/>
</dbReference>
<dbReference type="KEGG" id="nta:107827973"/>
<dbReference type="InterPro" id="IPR001810">
    <property type="entry name" value="F-box_dom"/>
</dbReference>
<dbReference type="InterPro" id="IPR013187">
    <property type="entry name" value="F-box-assoc_dom_typ3"/>
</dbReference>
<keyword evidence="2" id="KW-1185">Reference proteome</keyword>
<reference evidence="3" key="2">
    <citation type="submission" date="2025-08" db="UniProtKB">
        <authorList>
            <consortium name="RefSeq"/>
        </authorList>
    </citation>
    <scope>IDENTIFICATION</scope>
    <source>
        <tissue evidence="3">Leaf</tissue>
    </source>
</reference>
<organism evidence="2 3">
    <name type="scientific">Nicotiana tabacum</name>
    <name type="common">Common tobacco</name>
    <dbReference type="NCBI Taxonomy" id="4097"/>
    <lineage>
        <taxon>Eukaryota</taxon>
        <taxon>Viridiplantae</taxon>
        <taxon>Streptophyta</taxon>
        <taxon>Embryophyta</taxon>
        <taxon>Tracheophyta</taxon>
        <taxon>Spermatophyta</taxon>
        <taxon>Magnoliopsida</taxon>
        <taxon>eudicotyledons</taxon>
        <taxon>Gunneridae</taxon>
        <taxon>Pentapetalae</taxon>
        <taxon>asterids</taxon>
        <taxon>lamiids</taxon>
        <taxon>Solanales</taxon>
        <taxon>Solanaceae</taxon>
        <taxon>Nicotianoideae</taxon>
        <taxon>Nicotianeae</taxon>
        <taxon>Nicotiana</taxon>
    </lineage>
</organism>
<dbReference type="Proteomes" id="UP000790787">
    <property type="component" value="Chromosome 22"/>
</dbReference>
<dbReference type="NCBIfam" id="TIGR01640">
    <property type="entry name" value="F_box_assoc_1"/>
    <property type="match status" value="1"/>
</dbReference>
<gene>
    <name evidence="3" type="primary">LOC107827973</name>
</gene>
<dbReference type="GeneID" id="107827973"/>
<name>A0A1S4DB97_TOBAC</name>
<protein>
    <submittedName>
        <fullName evidence="3">F-box protein At4g22390-like</fullName>
    </submittedName>
    <submittedName>
        <fullName evidence="3">F-box protein CPR1-like</fullName>
    </submittedName>
</protein>
<dbReference type="Pfam" id="PF08268">
    <property type="entry name" value="FBA_3"/>
    <property type="match status" value="1"/>
</dbReference>
<proteinExistence type="predicted"/>
<dbReference type="InterPro" id="IPR017451">
    <property type="entry name" value="F-box-assoc_interact_dom"/>
</dbReference>
<dbReference type="InterPro" id="IPR050796">
    <property type="entry name" value="SCF_F-box_component"/>
</dbReference>
<reference evidence="2" key="1">
    <citation type="journal article" date="2014" name="Nat. Commun.">
        <title>The tobacco genome sequence and its comparison with those of tomato and potato.</title>
        <authorList>
            <person name="Sierro N."/>
            <person name="Battey J.N."/>
            <person name="Ouadi S."/>
            <person name="Bakaher N."/>
            <person name="Bovet L."/>
            <person name="Willig A."/>
            <person name="Goepfert S."/>
            <person name="Peitsch M.C."/>
            <person name="Ivanov N.V."/>
        </authorList>
    </citation>
    <scope>NUCLEOTIDE SEQUENCE [LARGE SCALE GENOMIC DNA]</scope>
</reference>
<dbReference type="PANTHER" id="PTHR31672:SF13">
    <property type="entry name" value="F-BOX PROTEIN CPR30-LIKE"/>
    <property type="match status" value="1"/>
</dbReference>